<evidence type="ECO:0000313" key="3">
    <source>
        <dbReference type="EMBL" id="GEC99475.1"/>
    </source>
</evidence>
<feature type="region of interest" description="Disordered" evidence="1">
    <location>
        <begin position="91"/>
        <end position="112"/>
    </location>
</feature>
<evidence type="ECO:0000313" key="4">
    <source>
        <dbReference type="Proteomes" id="UP000315730"/>
    </source>
</evidence>
<dbReference type="AlphaFoldDB" id="A0A4Y4D2Q4"/>
<feature type="transmembrane region" description="Helical" evidence="2">
    <location>
        <begin position="22"/>
        <end position="45"/>
    </location>
</feature>
<proteinExistence type="predicted"/>
<reference evidence="3 4" key="1">
    <citation type="submission" date="2019-06" db="EMBL/GenBank/DDBJ databases">
        <title>Whole genome shotgun sequence of Kocuria varians NBRC 15358.</title>
        <authorList>
            <person name="Hosoyama A."/>
            <person name="Uohara A."/>
            <person name="Ohji S."/>
            <person name="Ichikawa N."/>
        </authorList>
    </citation>
    <scope>NUCLEOTIDE SEQUENCE [LARGE SCALE GENOMIC DNA]</scope>
    <source>
        <strain evidence="3 4">NBRC 15358</strain>
    </source>
</reference>
<protein>
    <submittedName>
        <fullName evidence="3">Uncharacterized protein</fullName>
    </submittedName>
</protein>
<keyword evidence="2" id="KW-0812">Transmembrane</keyword>
<keyword evidence="4" id="KW-1185">Reference proteome</keyword>
<name>A0A4Y4D2Q4_KOCVA</name>
<sequence length="112" mass="12162">MLTSDFEGASGAQRPKPALFKVGVGLFILYPLLLATAALTAFAPLSGGTRAIIVTGILLTSKGTFMLATVRVGKEAYQALTAKFRGRKRPWAQRRCSRAPRLPLQKTEQMQI</sequence>
<evidence type="ECO:0000256" key="1">
    <source>
        <dbReference type="SAM" id="MobiDB-lite"/>
    </source>
</evidence>
<organism evidence="3 4">
    <name type="scientific">Kocuria varians</name>
    <name type="common">Micrococcus varians</name>
    <dbReference type="NCBI Taxonomy" id="1272"/>
    <lineage>
        <taxon>Bacteria</taxon>
        <taxon>Bacillati</taxon>
        <taxon>Actinomycetota</taxon>
        <taxon>Actinomycetes</taxon>
        <taxon>Micrococcales</taxon>
        <taxon>Micrococcaceae</taxon>
        <taxon>Kocuria</taxon>
    </lineage>
</organism>
<dbReference type="Proteomes" id="UP000315730">
    <property type="component" value="Unassembled WGS sequence"/>
</dbReference>
<keyword evidence="2" id="KW-1133">Transmembrane helix</keyword>
<comment type="caution">
    <text evidence="3">The sequence shown here is derived from an EMBL/GenBank/DDBJ whole genome shotgun (WGS) entry which is preliminary data.</text>
</comment>
<evidence type="ECO:0000256" key="2">
    <source>
        <dbReference type="SAM" id="Phobius"/>
    </source>
</evidence>
<dbReference type="EMBL" id="BJNW01000013">
    <property type="protein sequence ID" value="GEC99475.1"/>
    <property type="molecule type" value="Genomic_DNA"/>
</dbReference>
<accession>A0A4Y4D2Q4</accession>
<feature type="transmembrane region" description="Helical" evidence="2">
    <location>
        <begin position="51"/>
        <end position="70"/>
    </location>
</feature>
<gene>
    <name evidence="3" type="ORF">KVA01_16300</name>
</gene>
<keyword evidence="2" id="KW-0472">Membrane</keyword>
<dbReference type="RefSeq" id="WP_141269688.1">
    <property type="nucleotide sequence ID" value="NZ_BJNW01000013.1"/>
</dbReference>